<dbReference type="Pfam" id="PF00271">
    <property type="entry name" value="Helicase_C"/>
    <property type="match status" value="1"/>
</dbReference>
<dbReference type="SMART" id="SM00487">
    <property type="entry name" value="DEXDc"/>
    <property type="match status" value="1"/>
</dbReference>
<dbReference type="InterPro" id="IPR014001">
    <property type="entry name" value="Helicase_ATP-bd"/>
</dbReference>
<evidence type="ECO:0000259" key="4">
    <source>
        <dbReference type="PROSITE" id="PS51194"/>
    </source>
</evidence>
<gene>
    <name evidence="5" type="ORF">V5R04_09135</name>
</gene>
<evidence type="ECO:0000259" key="3">
    <source>
        <dbReference type="PROSITE" id="PS51192"/>
    </source>
</evidence>
<dbReference type="GO" id="GO:0005524">
    <property type="term" value="F:ATP binding"/>
    <property type="evidence" value="ECO:0007669"/>
    <property type="project" value="UniProtKB-KW"/>
</dbReference>
<reference evidence="5" key="1">
    <citation type="submission" date="2024-02" db="EMBL/GenBank/DDBJ databases">
        <title>Tomenella chthoni gen. nov. sp. nov., a member of the family Jonesiaceae isolated from bat guano.</title>
        <authorList>
            <person name="Miller S.L."/>
            <person name="King J."/>
            <person name="Sankaranarayanan K."/>
            <person name="Lawson P.A."/>
        </authorList>
    </citation>
    <scope>NUCLEOTIDE SEQUENCE</scope>
    <source>
        <strain evidence="5">BS-20</strain>
    </source>
</reference>
<dbReference type="GO" id="GO:0003676">
    <property type="term" value="F:nucleic acid binding"/>
    <property type="evidence" value="ECO:0007669"/>
    <property type="project" value="InterPro"/>
</dbReference>
<dbReference type="InterPro" id="IPR011545">
    <property type="entry name" value="DEAD/DEAH_box_helicase_dom"/>
</dbReference>
<sequence>MAELLPTLQAKEIREHLTHYLSTTFALTEPGANNGLSEFMADPQTGVFKGPFLRLRLPFQAAEQGWEDHLEIAPQFPPYGHQAAAFARLSSKDLEPEERPLPTLVTTGTGSGKTEAFLYPILDHVRRAKLTGQQGIKALILYPMNALANDQAMRINTLVTQMAGLEGITVGLYTGQDKSALETAAGGLITDRYDLRKNPPDILLTNYKMLDQLLLRPSDQNLWKESARSLQYLVLDEFHTYDGAQGTDVAMLLRRLGLALKSYWSKEDPDLTEGDWNSPLGTVTPVATSATLGDKGDPGQMLAFARTVFGVEFPPDSVVTEARVSPDVWGQTSVDLSVGVRVTPVSTDKVRLWELVEDVKGFLAILDPDQDRSGVDPRLVRFGEDTDLENYSGKLAALVFSHFFAVTQTEGVLLGDSLDVGENEPLELIAAAQVLAGASHDDLLKLEKLCLLTGPLVEASGGARSLRDLAEQLFLPQKQRAIAQAQRLRRDGPVEDPRVEALEYYIAALSHVRAEAGREALTVELHMWVREVSRVNRKIGYSPAFHWQDDGHLTGENPDSDNRASLPAIFCRQCGRSGWQVLLAPTGGDLSPNDDAIRREAMNGSGRVRALIYAPNEGLQALEGKKVSNLHWFDTERRTILSETPAVDELEADRETLLPVLTFSGLDANDLSSQEVCPNCDRPDSIRALGSRIATLLSVTLSTMFGSQYVDVGEKKALVFTDSVQDAAHRAGFVQARSHSMTLRAALNTALGDEPQNLVTLVDSAIDQAAGDQHKRFRLVPPDCTDRWGYQEYWQEKNAGRISKSAVERVRSRLLFDASLEFGLQHTLGRTLELTGSVQAEVQVPSGVDLVALGREALEGYSQSPSLTHSVDEVEVFTDAEILRWVTGILERMRSDGAINHPWLDRYTQHDGLRIWIWGKRPRDLGMPAFPKGRPGMAFPRGGQSLGGRADSDFVNFRHAKSWYSIWAMRNLQIESNSAATLTQKLLRMLAKSKVITELTSETGAYIYGLDPKSIWVKRVESQELESSEIFLECEVCQTITPATSRVVAILATGPCTLTRCDGRQVAKSGEPNFYRELYSSENARRIVSREHTSLLEDNQRLEYENGFKSSAQNPGDPNVLVATPTLEMGIDIGDLSTVLLASLPETVASYVQRVGRAGRQTGNALDLAYVRGNSVNLPKLDDPLSVINGAVRAPATYLAAEEILRRQYLATVIDKIAREQVFEIPRNAERVFSPAPGKKSALAQIIGYAEENANDCLAGFLGQFDSLGIPHFDEAAVALRAWATPVDGTGTSALAAEAFGAGQRWSKVKDEIKFRLAQIDEVAPEIELRAKNENASEDDVKAGRSLKGERRLLVGQQVARDKQNWIQAFEELGLLPNYTLLDDSVELDISIGWRNPETREFETDELTLTRSAANAIREFVPGATFYARGFKTKIQSIDFGAEGSEVYPTAFCNACGYSERISDVGTKSVTCPRCGSAGINDTGQIFDVVELRKVSSEIMRDEAMISDSQDDRVQTTFGIVDLADIDASPQNLARQWYLKDSEFGVRYLRKLTITQLNLGKGGPGGQESEIGGRTQRVPMFAVCSYCGKLDSSTNRNSPSDHRAWCIHRKSYEEHNRRLVISRTLSTQGLVLRLPEVYTLGDETALPSLIAAIFLGLREHIGGEPDHLEVISAIDPYLADGSKNREAVLIHDRVPGGTGYLADLADPVVLRKILYGAYLVVSRCACEDEGLKACAQCLLPYSRGRGDSYVSRSSATRILTEILNESTDTEPEEDPDPVDQWVTVQDVTLSNTSESHLEVKFRTQFKELLESRGARVTTKHTDSGIQLDFRLPNGKHAWTLKPQVSYKFVRPDFVLQSDDPNLPPVSIFTDGYQFHGKGSNNIIAEDAEKRNALRKLGHVVLSITNQDLELDGSGYLPSWFDQGQASVLNNILGERAETQTYAVADQGPMGMLWSFVYSASAAGLAGLGTIAGFYWNLYGSGLVQGSAEGSLKQLANGLANSRVSPDSLSEALETLEWGSGDFFVAALQTQGNLFLNQSLISPPGSKVGHQIKVLAVHDDSDSALQQGDHRDTWQEWLTVSNLLAWMQWDFEMAALSQLQESGEIVDESLTTALSAVERNLEGQWDLREFSLEPHESALLQELATLLSERSVDLEEVRSGLVIGYESEQGVPLDIAWPEYRLATSFDMEEADRIDAVSDGWQMIGCTAPELADAIELVVQEMSGAN</sequence>
<evidence type="ECO:0000256" key="2">
    <source>
        <dbReference type="ARBA" id="ARBA00022840"/>
    </source>
</evidence>
<feature type="domain" description="Helicase C-terminal" evidence="4">
    <location>
        <begin position="1042"/>
        <end position="1233"/>
    </location>
</feature>
<dbReference type="PANTHER" id="PTHR47957:SF3">
    <property type="entry name" value="ATP-DEPENDENT HELICASE HRQ1"/>
    <property type="match status" value="1"/>
</dbReference>
<dbReference type="InterPro" id="IPR018973">
    <property type="entry name" value="MZB"/>
</dbReference>
<dbReference type="PROSITE" id="PS51194">
    <property type="entry name" value="HELICASE_CTER"/>
    <property type="match status" value="1"/>
</dbReference>
<protein>
    <submittedName>
        <fullName evidence="5">DEAD/DEAH box helicase</fullName>
    </submittedName>
</protein>
<dbReference type="Gene3D" id="3.40.50.300">
    <property type="entry name" value="P-loop containing nucleotide triphosphate hydrolases"/>
    <property type="match status" value="2"/>
</dbReference>
<name>A0AAU7DSH7_9MICO</name>
<dbReference type="InterPro" id="IPR027417">
    <property type="entry name" value="P-loop_NTPase"/>
</dbReference>
<keyword evidence="5" id="KW-0378">Hydrolase</keyword>
<keyword evidence="1" id="KW-0547">Nucleotide-binding</keyword>
<dbReference type="Pfam" id="PF00270">
    <property type="entry name" value="DEAD"/>
    <property type="match status" value="1"/>
</dbReference>
<keyword evidence="5" id="KW-0347">Helicase</keyword>
<dbReference type="InterPro" id="IPR001650">
    <property type="entry name" value="Helicase_C-like"/>
</dbReference>
<accession>A0AAU7DSH7</accession>
<dbReference type="PROSITE" id="PS51192">
    <property type="entry name" value="HELICASE_ATP_BIND_1"/>
    <property type="match status" value="1"/>
</dbReference>
<feature type="domain" description="Helicase ATP-binding" evidence="3">
    <location>
        <begin position="94"/>
        <end position="310"/>
    </location>
</feature>
<evidence type="ECO:0000256" key="1">
    <source>
        <dbReference type="ARBA" id="ARBA00022741"/>
    </source>
</evidence>
<keyword evidence="2" id="KW-0067">ATP-binding</keyword>
<dbReference type="GO" id="GO:0043138">
    <property type="term" value="F:3'-5' DNA helicase activity"/>
    <property type="evidence" value="ECO:0007669"/>
    <property type="project" value="TreeGrafter"/>
</dbReference>
<dbReference type="GO" id="GO:0006289">
    <property type="term" value="P:nucleotide-excision repair"/>
    <property type="evidence" value="ECO:0007669"/>
    <property type="project" value="TreeGrafter"/>
</dbReference>
<dbReference type="GO" id="GO:0036297">
    <property type="term" value="P:interstrand cross-link repair"/>
    <property type="evidence" value="ECO:0007669"/>
    <property type="project" value="TreeGrafter"/>
</dbReference>
<evidence type="ECO:0000313" key="5">
    <source>
        <dbReference type="EMBL" id="XBH20411.1"/>
    </source>
</evidence>
<dbReference type="PANTHER" id="PTHR47957">
    <property type="entry name" value="ATP-DEPENDENT HELICASE HRQ1"/>
    <property type="match status" value="1"/>
</dbReference>
<dbReference type="Pfam" id="PF09369">
    <property type="entry name" value="MZB"/>
    <property type="match status" value="1"/>
</dbReference>
<dbReference type="SUPFAM" id="SSF52540">
    <property type="entry name" value="P-loop containing nucleoside triphosphate hydrolases"/>
    <property type="match status" value="2"/>
</dbReference>
<dbReference type="SMART" id="SM00490">
    <property type="entry name" value="HELICc"/>
    <property type="match status" value="1"/>
</dbReference>
<dbReference type="EMBL" id="CP146203">
    <property type="protein sequence ID" value="XBH20411.1"/>
    <property type="molecule type" value="Genomic_DNA"/>
</dbReference>
<proteinExistence type="predicted"/>
<organism evidence="5">
    <name type="scientific">Jonesiaceae bacterium BS-20</name>
    <dbReference type="NCBI Taxonomy" id="3120821"/>
    <lineage>
        <taxon>Bacteria</taxon>
        <taxon>Bacillati</taxon>
        <taxon>Actinomycetota</taxon>
        <taxon>Actinomycetes</taxon>
        <taxon>Micrococcales</taxon>
        <taxon>Jonesiaceae</taxon>
    </lineage>
</organism>